<dbReference type="GO" id="GO:0016787">
    <property type="term" value="F:hydrolase activity"/>
    <property type="evidence" value="ECO:0007669"/>
    <property type="project" value="UniProtKB-KW"/>
</dbReference>
<proteinExistence type="predicted"/>
<protein>
    <submittedName>
        <fullName evidence="4">Nudix hydrolase 23, chloroplastic isoform X1</fullName>
    </submittedName>
</protein>
<dbReference type="InterPro" id="IPR000086">
    <property type="entry name" value="NUDIX_hydrolase_dom"/>
</dbReference>
<reference evidence="3" key="1">
    <citation type="journal article" date="2020" name="Nat. Genet.">
        <title>Genomic diversifications of five Gossypium allopolyploid species and their impact on cotton improvement.</title>
        <authorList>
            <person name="Chen Z.J."/>
            <person name="Sreedasyam A."/>
            <person name="Ando A."/>
            <person name="Song Q."/>
            <person name="De Santiago L.M."/>
            <person name="Hulse-Kemp A.M."/>
            <person name="Ding M."/>
            <person name="Ye W."/>
            <person name="Kirkbride R.C."/>
            <person name="Jenkins J."/>
            <person name="Plott C."/>
            <person name="Lovell J."/>
            <person name="Lin Y.M."/>
            <person name="Vaughn R."/>
            <person name="Liu B."/>
            <person name="Simpson S."/>
            <person name="Scheffler B.E."/>
            <person name="Wen L."/>
            <person name="Saski C.A."/>
            <person name="Grover C.E."/>
            <person name="Hu G."/>
            <person name="Conover J.L."/>
            <person name="Carlson J.W."/>
            <person name="Shu S."/>
            <person name="Boston L.B."/>
            <person name="Williams M."/>
            <person name="Peterson D.G."/>
            <person name="McGee K."/>
            <person name="Jones D.C."/>
            <person name="Wendel J.F."/>
            <person name="Stelly D.M."/>
            <person name="Grimwood J."/>
            <person name="Schmutz J."/>
        </authorList>
    </citation>
    <scope>NUCLEOTIDE SEQUENCE [LARGE SCALE GENOMIC DNA]</scope>
    <source>
        <strain evidence="3">cv. TM-1</strain>
    </source>
</reference>
<dbReference type="Pfam" id="PF00293">
    <property type="entry name" value="NUDIX"/>
    <property type="match status" value="1"/>
</dbReference>
<dbReference type="GeneID" id="107887230"/>
<gene>
    <name evidence="4" type="primary">LOC107887230</name>
</gene>
<reference evidence="4" key="2">
    <citation type="submission" date="2025-08" db="UniProtKB">
        <authorList>
            <consortium name="RefSeq"/>
        </authorList>
    </citation>
    <scope>IDENTIFICATION</scope>
</reference>
<accession>A0ABM2ZEW2</accession>
<dbReference type="Gene3D" id="3.90.79.10">
    <property type="entry name" value="Nucleoside Triphosphate Pyrophosphohydrolase"/>
    <property type="match status" value="1"/>
</dbReference>
<evidence type="ECO:0000313" key="3">
    <source>
        <dbReference type="Proteomes" id="UP000818029"/>
    </source>
</evidence>
<dbReference type="PROSITE" id="PS51462">
    <property type="entry name" value="NUDIX"/>
    <property type="match status" value="1"/>
</dbReference>
<dbReference type="PANTHER" id="PTHR43222:SF2">
    <property type="entry name" value="NUDIX HYDROLASE 23, CHLOROPLASTIC"/>
    <property type="match status" value="1"/>
</dbReference>
<dbReference type="InterPro" id="IPR015797">
    <property type="entry name" value="NUDIX_hydrolase-like_dom_sf"/>
</dbReference>
<evidence type="ECO:0000313" key="4">
    <source>
        <dbReference type="RefSeq" id="XP_040941115.1"/>
    </source>
</evidence>
<evidence type="ECO:0000259" key="2">
    <source>
        <dbReference type="PROSITE" id="PS51462"/>
    </source>
</evidence>
<sequence>MICLIQLVSTLQELERSLEYRVLREFNHVNPQTDEEGKVFLDTRFLPSLMAIQIFELIGWHQHRTLPTGYLEIRESAIEGAIRETWEEAGAEVEVISPFAQMDIPFIGQTYVIFLAKLKKPQFSPGPESSECCLFELDNIPFFGIFSHFCYFEFVYRRC</sequence>
<dbReference type="Proteomes" id="UP000818029">
    <property type="component" value="Chromosome A13"/>
</dbReference>
<dbReference type="SUPFAM" id="SSF55811">
    <property type="entry name" value="Nudix"/>
    <property type="match status" value="1"/>
</dbReference>
<dbReference type="PROSITE" id="PS00893">
    <property type="entry name" value="NUDIX_BOX"/>
    <property type="match status" value="1"/>
</dbReference>
<keyword evidence="3" id="KW-1185">Reference proteome</keyword>
<organism evidence="3 4">
    <name type="scientific">Gossypium hirsutum</name>
    <name type="common">Upland cotton</name>
    <name type="synonym">Gossypium mexicanum</name>
    <dbReference type="NCBI Taxonomy" id="3635"/>
    <lineage>
        <taxon>Eukaryota</taxon>
        <taxon>Viridiplantae</taxon>
        <taxon>Streptophyta</taxon>
        <taxon>Embryophyta</taxon>
        <taxon>Tracheophyta</taxon>
        <taxon>Spermatophyta</taxon>
        <taxon>Magnoliopsida</taxon>
        <taxon>eudicotyledons</taxon>
        <taxon>Gunneridae</taxon>
        <taxon>Pentapetalae</taxon>
        <taxon>rosids</taxon>
        <taxon>malvids</taxon>
        <taxon>Malvales</taxon>
        <taxon>Malvaceae</taxon>
        <taxon>Malvoideae</taxon>
        <taxon>Gossypium</taxon>
    </lineage>
</organism>
<name>A0ABM2ZEW2_GOSHI</name>
<feature type="domain" description="Nudix hydrolase" evidence="2">
    <location>
        <begin position="22"/>
        <end position="156"/>
    </location>
</feature>
<evidence type="ECO:0000256" key="1">
    <source>
        <dbReference type="ARBA" id="ARBA00022801"/>
    </source>
</evidence>
<dbReference type="PANTHER" id="PTHR43222">
    <property type="entry name" value="NUDIX HYDROLASE 23"/>
    <property type="match status" value="1"/>
</dbReference>
<dbReference type="InterPro" id="IPR020084">
    <property type="entry name" value="NUDIX_hydrolase_CS"/>
</dbReference>
<dbReference type="RefSeq" id="XP_040941115.1">
    <property type="nucleotide sequence ID" value="XM_041085181.1"/>
</dbReference>
<keyword evidence="1 4" id="KW-0378">Hydrolase</keyword>